<dbReference type="SUPFAM" id="SSF82693">
    <property type="entry name" value="Multidrug efflux transporter AcrB pore domain, PN1, PN2, PC1 and PC2 subdomains"/>
    <property type="match status" value="2"/>
</dbReference>
<evidence type="ECO:0000313" key="2">
    <source>
        <dbReference type="EMBL" id="QIA06955.1"/>
    </source>
</evidence>
<dbReference type="Gene3D" id="3.30.2090.10">
    <property type="entry name" value="Multidrug efflux transporter AcrB TolC docking domain, DN and DC subdomains"/>
    <property type="match status" value="2"/>
</dbReference>
<keyword evidence="1" id="KW-0472">Membrane</keyword>
<dbReference type="GO" id="GO:0042910">
    <property type="term" value="F:xenobiotic transmembrane transporter activity"/>
    <property type="evidence" value="ECO:0007669"/>
    <property type="project" value="TreeGrafter"/>
</dbReference>
<dbReference type="Proteomes" id="UP000474630">
    <property type="component" value="Chromosome"/>
</dbReference>
<keyword evidence="3" id="KW-1185">Reference proteome</keyword>
<feature type="transmembrane region" description="Helical" evidence="1">
    <location>
        <begin position="430"/>
        <end position="447"/>
    </location>
</feature>
<gene>
    <name evidence="2" type="ORF">G0Q07_04040</name>
</gene>
<dbReference type="SUPFAM" id="SSF82714">
    <property type="entry name" value="Multidrug efflux transporter AcrB TolC docking domain, DN and DC subdomains"/>
    <property type="match status" value="2"/>
</dbReference>
<feature type="transmembrane region" description="Helical" evidence="1">
    <location>
        <begin position="358"/>
        <end position="380"/>
    </location>
</feature>
<dbReference type="Gene3D" id="3.30.70.1320">
    <property type="entry name" value="Multidrug efflux transporter AcrB pore domain like"/>
    <property type="match status" value="1"/>
</dbReference>
<dbReference type="Gene3D" id="1.20.1640.10">
    <property type="entry name" value="Multidrug efflux transporter AcrB transmembrane domain"/>
    <property type="match status" value="2"/>
</dbReference>
<dbReference type="EMBL" id="CP048409">
    <property type="protein sequence ID" value="QIA06955.1"/>
    <property type="molecule type" value="Genomic_DNA"/>
</dbReference>
<organism evidence="2 3">
    <name type="scientific">Draconibacterium halophilum</name>
    <dbReference type="NCBI Taxonomy" id="2706887"/>
    <lineage>
        <taxon>Bacteria</taxon>
        <taxon>Pseudomonadati</taxon>
        <taxon>Bacteroidota</taxon>
        <taxon>Bacteroidia</taxon>
        <taxon>Marinilabiliales</taxon>
        <taxon>Prolixibacteraceae</taxon>
        <taxon>Draconibacterium</taxon>
    </lineage>
</organism>
<reference evidence="2 3" key="1">
    <citation type="submission" date="2020-02" db="EMBL/GenBank/DDBJ databases">
        <title>Genome sequencing for Draconibacterium sp. strain M1.</title>
        <authorList>
            <person name="Park S.-J."/>
        </authorList>
    </citation>
    <scope>NUCLEOTIDE SEQUENCE [LARGE SCALE GENOMIC DNA]</scope>
    <source>
        <strain evidence="2 3">M1</strain>
    </source>
</reference>
<keyword evidence="1" id="KW-0812">Transmembrane</keyword>
<dbReference type="AlphaFoldDB" id="A0A6C0RB13"/>
<dbReference type="GO" id="GO:0005886">
    <property type="term" value="C:plasma membrane"/>
    <property type="evidence" value="ECO:0007669"/>
    <property type="project" value="TreeGrafter"/>
</dbReference>
<feature type="transmembrane region" description="Helical" evidence="1">
    <location>
        <begin position="978"/>
        <end position="1003"/>
    </location>
</feature>
<dbReference type="RefSeq" id="WP_163344884.1">
    <property type="nucleotide sequence ID" value="NZ_CP048409.1"/>
</dbReference>
<feature type="transmembrane region" description="Helical" evidence="1">
    <location>
        <begin position="521"/>
        <end position="538"/>
    </location>
</feature>
<accession>A0A6C0RB13</accession>
<protein>
    <submittedName>
        <fullName evidence="2">Efflux RND transporter permease subunit</fullName>
    </submittedName>
</protein>
<dbReference type="Gene3D" id="3.30.70.1440">
    <property type="entry name" value="Multidrug efflux transporter AcrB pore domain"/>
    <property type="match status" value="1"/>
</dbReference>
<dbReference type="SUPFAM" id="SSF82866">
    <property type="entry name" value="Multidrug efflux transporter AcrB transmembrane domain"/>
    <property type="match status" value="2"/>
</dbReference>
<proteinExistence type="predicted"/>
<feature type="transmembrane region" description="Helical" evidence="1">
    <location>
        <begin position="852"/>
        <end position="872"/>
    </location>
</feature>
<dbReference type="Gene3D" id="3.30.70.1430">
    <property type="entry name" value="Multidrug efflux transporter AcrB pore domain"/>
    <property type="match status" value="2"/>
</dbReference>
<evidence type="ECO:0000256" key="1">
    <source>
        <dbReference type="SAM" id="Phobius"/>
    </source>
</evidence>
<evidence type="ECO:0000313" key="3">
    <source>
        <dbReference type="Proteomes" id="UP000474630"/>
    </source>
</evidence>
<keyword evidence="1" id="KW-1133">Transmembrane helix</keyword>
<feature type="transmembrane region" description="Helical" evidence="1">
    <location>
        <begin position="903"/>
        <end position="926"/>
    </location>
</feature>
<dbReference type="KEGG" id="drc:G0Q07_04040"/>
<feature type="transmembrane region" description="Helical" evidence="1">
    <location>
        <begin position="459"/>
        <end position="482"/>
    </location>
</feature>
<feature type="transmembrane region" description="Helical" evidence="1">
    <location>
        <begin position="947"/>
        <end position="966"/>
    </location>
</feature>
<sequence length="1019" mass="112386">MLEKLLNQKAMISTILVAVLLGGVIAYNNIGKLEDAEIPIKAATVVTVYQGATAHEVELEVTDPLEKAIQKLENIDEIQSVSRPGLSLITIYIQPTVKTPQLPQLWDHLRRKVNDAKGALPPGAMEPIVNDDFADVYGILYSITADGYSHHELTKYTEYIERELLSVNGVRRSQIFGEQTETIDIVFSPEKLAGLSVNPMYIAAAIQNETAIINPGSIVTGDESIRVGVGQKITSIEEIENLLIQVPGGGNFRLGDIATIERSYLEPKNEALFYNNKVGLTLGLSNESGINVVKLGDRLDEKLAEIQKDLPVGIEINQVYYQPDRVDDAVKDFMMNLAMSVGIVIIVLMFAMGFRSGLLISSGLIFTIMGTLIVMMAIGLPLHRVTLAAIILAMGMLVDNAIVVADGILVDLKSGMKRSKAFVNTAQRTALPLLGATAVAILAFLPLRMSPNEAGEFLASLFTVLIISLTLSWIFAMIQTPFNAKYFYRKERPKGEHAETYDRGLYKIFGTFLKWAVRNKYMFALGSFAILIFAFWSFRFVKVDFMSKIEYDQFYIEYFLPQGADIEAVEKDIQQIQEGILEMDDVHSVTAAVGRPPARYLLMRYMQTGGTNYADLIVQTESTDRVPTIIPEIEKYLNNNYPNAFFRVQEYGAAFAAADIEAQFIGPDPAVLKDLANQAKKIFLEEPTAIHVTDDWKNQTKKIVPAYSVERAQPLGLSRADMGNSILVATNGRPIGAIYEGDRMMPIVLRTDNRVAENIEQLMNIPVWGQQSRASVPLSQIVDTMKVTWDYELIHRLDNRRAIKAQCDAADGYTAAEVQAKFQDKVEAIDLPEGYELKWEGATARSGEANSALFMFLPLAIGLMAIIIIGLFNNLKQPIIIFLIVPFAFVGIVLGLATTGVYLTFAGIIGALGLIGMMIKNAVVLLDEINRNIKDGKDRLKATIDAALSRLRPVMMASLTTILGMAPLITDSMFNSTAIVIMFGLAVGSIITLVVVPVLYTVLYRVDGSKLKALKSNVE</sequence>
<dbReference type="PANTHER" id="PTHR32063:SF18">
    <property type="entry name" value="CATION EFFLUX SYSTEM PROTEIN"/>
    <property type="match status" value="1"/>
</dbReference>
<name>A0A6C0RB13_9BACT</name>
<dbReference type="PRINTS" id="PR00702">
    <property type="entry name" value="ACRIFLAVINRP"/>
</dbReference>
<feature type="transmembrane region" description="Helical" evidence="1">
    <location>
        <begin position="333"/>
        <end position="351"/>
    </location>
</feature>
<dbReference type="Pfam" id="PF00873">
    <property type="entry name" value="ACR_tran"/>
    <property type="match status" value="1"/>
</dbReference>
<feature type="transmembrane region" description="Helical" evidence="1">
    <location>
        <begin position="879"/>
        <end position="897"/>
    </location>
</feature>
<dbReference type="PANTHER" id="PTHR32063">
    <property type="match status" value="1"/>
</dbReference>
<dbReference type="InterPro" id="IPR027463">
    <property type="entry name" value="AcrB_DN_DC_subdom"/>
</dbReference>
<dbReference type="InterPro" id="IPR001036">
    <property type="entry name" value="Acrflvin-R"/>
</dbReference>
<feature type="transmembrane region" description="Helical" evidence="1">
    <location>
        <begin position="386"/>
        <end position="409"/>
    </location>
</feature>